<keyword evidence="10" id="KW-1185">Reference proteome</keyword>
<evidence type="ECO:0000313" key="10">
    <source>
        <dbReference type="Proteomes" id="UP001209570"/>
    </source>
</evidence>
<keyword evidence="1" id="KW-0723">Serine/threonine-protein kinase</keyword>
<dbReference type="InterPro" id="IPR017441">
    <property type="entry name" value="Protein_kinase_ATP_BS"/>
</dbReference>
<dbReference type="Pfam" id="PF00069">
    <property type="entry name" value="Pkinase"/>
    <property type="match status" value="1"/>
</dbReference>
<evidence type="ECO:0000256" key="2">
    <source>
        <dbReference type="ARBA" id="ARBA00022679"/>
    </source>
</evidence>
<evidence type="ECO:0000256" key="5">
    <source>
        <dbReference type="ARBA" id="ARBA00022840"/>
    </source>
</evidence>
<keyword evidence="4" id="KW-0418">Kinase</keyword>
<evidence type="ECO:0000256" key="1">
    <source>
        <dbReference type="ARBA" id="ARBA00022527"/>
    </source>
</evidence>
<dbReference type="Gene3D" id="1.10.510.10">
    <property type="entry name" value="Transferase(Phosphotransferase) domain 1"/>
    <property type="match status" value="2"/>
</dbReference>
<dbReference type="InterPro" id="IPR000719">
    <property type="entry name" value="Prot_kinase_dom"/>
</dbReference>
<keyword evidence="3 6" id="KW-0547">Nucleotide-binding</keyword>
<dbReference type="InterPro" id="IPR011009">
    <property type="entry name" value="Kinase-like_dom_sf"/>
</dbReference>
<evidence type="ECO:0000256" key="4">
    <source>
        <dbReference type="ARBA" id="ARBA00022777"/>
    </source>
</evidence>
<organism evidence="9 10">
    <name type="scientific">Pythium insidiosum</name>
    <name type="common">Pythiosis disease agent</name>
    <dbReference type="NCBI Taxonomy" id="114742"/>
    <lineage>
        <taxon>Eukaryota</taxon>
        <taxon>Sar</taxon>
        <taxon>Stramenopiles</taxon>
        <taxon>Oomycota</taxon>
        <taxon>Peronosporomycetes</taxon>
        <taxon>Pythiales</taxon>
        <taxon>Pythiaceae</taxon>
        <taxon>Pythium</taxon>
    </lineage>
</organism>
<feature type="binding site" evidence="6">
    <location>
        <position position="338"/>
    </location>
    <ligand>
        <name>ATP</name>
        <dbReference type="ChEBI" id="CHEBI:30616"/>
    </ligand>
</feature>
<proteinExistence type="predicted"/>
<dbReference type="EMBL" id="JAKCXM010000168">
    <property type="protein sequence ID" value="KAJ0399902.1"/>
    <property type="molecule type" value="Genomic_DNA"/>
</dbReference>
<dbReference type="PANTHER" id="PTHR24058:SF28">
    <property type="entry name" value="SERINE_THREONINE-PROTEIN KINASE MINIBRAIN"/>
    <property type="match status" value="1"/>
</dbReference>
<feature type="domain" description="Protein kinase" evidence="8">
    <location>
        <begin position="305"/>
        <end position="638"/>
    </location>
</feature>
<gene>
    <name evidence="9" type="ORF">P43SY_008108</name>
</gene>
<evidence type="ECO:0000256" key="7">
    <source>
        <dbReference type="SAM" id="MobiDB-lite"/>
    </source>
</evidence>
<accession>A0AAD5M0G7</accession>
<evidence type="ECO:0000259" key="8">
    <source>
        <dbReference type="PROSITE" id="PS50011"/>
    </source>
</evidence>
<keyword evidence="2" id="KW-0808">Transferase</keyword>
<name>A0AAD5M0G7_PYTIN</name>
<comment type="caution">
    <text evidence="9">The sequence shown here is derived from an EMBL/GenBank/DDBJ whole genome shotgun (WGS) entry which is preliminary data.</text>
</comment>
<dbReference type="InterPro" id="IPR050494">
    <property type="entry name" value="Ser_Thr_dual-spec_kinase"/>
</dbReference>
<dbReference type="SMART" id="SM00220">
    <property type="entry name" value="S_TKc"/>
    <property type="match status" value="1"/>
</dbReference>
<dbReference type="InterPro" id="IPR008271">
    <property type="entry name" value="Ser/Thr_kinase_AS"/>
</dbReference>
<dbReference type="PROSITE" id="PS00107">
    <property type="entry name" value="PROTEIN_KINASE_ATP"/>
    <property type="match status" value="1"/>
</dbReference>
<evidence type="ECO:0000256" key="6">
    <source>
        <dbReference type="PROSITE-ProRule" id="PRU10141"/>
    </source>
</evidence>
<keyword evidence="5 6" id="KW-0067">ATP-binding</keyword>
<feature type="region of interest" description="Disordered" evidence="7">
    <location>
        <begin position="126"/>
        <end position="150"/>
    </location>
</feature>
<dbReference type="SUPFAM" id="SSF56112">
    <property type="entry name" value="Protein kinase-like (PK-like)"/>
    <property type="match status" value="1"/>
</dbReference>
<evidence type="ECO:0000256" key="3">
    <source>
        <dbReference type="ARBA" id="ARBA00022741"/>
    </source>
</evidence>
<dbReference type="PROSITE" id="PS50011">
    <property type="entry name" value="PROTEIN_KINASE_DOM"/>
    <property type="match status" value="1"/>
</dbReference>
<evidence type="ECO:0000313" key="9">
    <source>
        <dbReference type="EMBL" id="KAJ0399902.1"/>
    </source>
</evidence>
<dbReference type="GO" id="GO:0004674">
    <property type="term" value="F:protein serine/threonine kinase activity"/>
    <property type="evidence" value="ECO:0007669"/>
    <property type="project" value="UniProtKB-KW"/>
</dbReference>
<sequence length="695" mass="79560">MEFLVPQRHVETATSMSVTSDAHADVVVWWNDMGDLFYSDPSCGPIGALQELGEDRAEQTSVTLHALKVFLVDHCHLQFWRHRVDAPRLATTDVCRLLYRFDRRGNGRIILEDILDAYARVLRVEPRDRPRQRKSRRQQGAVTSHVPPDVDSFMTSEALRKLYDTRSKIAPPAQRRHHVRADIEQTEASALRRVANLRLAQIRQLPVTQLLSAATSMADAVMRATSADDSGMEHARPAQETPPVLQLTRQLIQTYNAINTNYYKKRNLTQDGLFPRKKKGVAKDDKGSDDYQLEQDEEVFNRRYKVRSKKLGTGSFGQVMEAYDMHTGEEVAIKIVKKKKNFTSQAQTEISILEGLHATDHTARRFIVQLKDSFVHKGHQCLVFERLDSNLYELLRKTAFNGISLKLLRKLTRQILQAMEYLAHPSVNVIHCDLKPENILLVHPTRSQLKIIDFGSSCLSHKQLYQYIQSRFYRSPEVLLGIKYTTAIDMWSLACIMVEMHTGKPLFGGSDQHDQLRRIANVLGMPPRELIERANPTFRREYFDEIVVADGENRLIDYRLKLHKSPASSRLGGGDSDAPTTLADIIGVESGGPGGRRLNKPDHTVQDYQLFLDLIQRMLDYNPATRITPAEALSHPFITAYRQSETREKKSKLVRSDQLRDVYSTDYETSHSMFVESNMERVKQRRLYENLDAGH</sequence>
<dbReference type="AlphaFoldDB" id="A0AAD5M0G7"/>
<dbReference type="Proteomes" id="UP001209570">
    <property type="component" value="Unassembled WGS sequence"/>
</dbReference>
<dbReference type="PANTHER" id="PTHR24058">
    <property type="entry name" value="DUAL SPECIFICITY PROTEIN KINASE"/>
    <property type="match status" value="1"/>
</dbReference>
<protein>
    <recommendedName>
        <fullName evidence="8">Protein kinase domain-containing protein</fullName>
    </recommendedName>
</protein>
<reference evidence="9" key="1">
    <citation type="submission" date="2021-12" db="EMBL/GenBank/DDBJ databases">
        <title>Prjna785345.</title>
        <authorList>
            <person name="Rujirawat T."/>
            <person name="Krajaejun T."/>
        </authorList>
    </citation>
    <scope>NUCLEOTIDE SEQUENCE</scope>
    <source>
        <strain evidence="9">Pi057C3</strain>
    </source>
</reference>
<dbReference type="GO" id="GO:0005524">
    <property type="term" value="F:ATP binding"/>
    <property type="evidence" value="ECO:0007669"/>
    <property type="project" value="UniProtKB-UniRule"/>
</dbReference>
<dbReference type="PROSITE" id="PS00108">
    <property type="entry name" value="PROTEIN_KINASE_ST"/>
    <property type="match status" value="1"/>
</dbReference>